<gene>
    <name evidence="1" type="ORF">Pint_10890</name>
</gene>
<dbReference type="Proteomes" id="UP001163603">
    <property type="component" value="Chromosome 12"/>
</dbReference>
<keyword evidence="2" id="KW-1185">Reference proteome</keyword>
<comment type="caution">
    <text evidence="1">The sequence shown here is derived from an EMBL/GenBank/DDBJ whole genome shotgun (WGS) entry which is preliminary data.</text>
</comment>
<proteinExistence type="predicted"/>
<protein>
    <submittedName>
        <fullName evidence="1">Uncharacterized protein</fullName>
    </submittedName>
</protein>
<accession>A0ACC0XGN8</accession>
<organism evidence="1 2">
    <name type="scientific">Pistacia integerrima</name>
    <dbReference type="NCBI Taxonomy" id="434235"/>
    <lineage>
        <taxon>Eukaryota</taxon>
        <taxon>Viridiplantae</taxon>
        <taxon>Streptophyta</taxon>
        <taxon>Embryophyta</taxon>
        <taxon>Tracheophyta</taxon>
        <taxon>Spermatophyta</taxon>
        <taxon>Magnoliopsida</taxon>
        <taxon>eudicotyledons</taxon>
        <taxon>Gunneridae</taxon>
        <taxon>Pentapetalae</taxon>
        <taxon>rosids</taxon>
        <taxon>malvids</taxon>
        <taxon>Sapindales</taxon>
        <taxon>Anacardiaceae</taxon>
        <taxon>Pistacia</taxon>
    </lineage>
</organism>
<name>A0ACC0XGN8_9ROSI</name>
<sequence>MNRETDRELKAYCLAFDDGLGPPPAVDVKSLTHYGEPYHGNSTRLFRSTLFAAVVRSCYRESCLLHGVEWMPLSDTMKNSNDFAGFDPSIPASDLDIGNNTNALNSRVTAENVSTLDGFANKVSFSLSLSVTKLSQDCNVVLCV</sequence>
<reference evidence="2" key="1">
    <citation type="journal article" date="2023" name="G3 (Bethesda)">
        <title>Genome assembly and association tests identify interacting loci associated with vigor, precocity, and sex in interspecific pistachio rootstocks.</title>
        <authorList>
            <person name="Palmer W."/>
            <person name="Jacygrad E."/>
            <person name="Sagayaradj S."/>
            <person name="Cavanaugh K."/>
            <person name="Han R."/>
            <person name="Bertier L."/>
            <person name="Beede B."/>
            <person name="Kafkas S."/>
            <person name="Golino D."/>
            <person name="Preece J."/>
            <person name="Michelmore R."/>
        </authorList>
    </citation>
    <scope>NUCLEOTIDE SEQUENCE [LARGE SCALE GENOMIC DNA]</scope>
</reference>
<evidence type="ECO:0000313" key="2">
    <source>
        <dbReference type="Proteomes" id="UP001163603"/>
    </source>
</evidence>
<dbReference type="EMBL" id="CM047747">
    <property type="protein sequence ID" value="KAJ0016778.1"/>
    <property type="molecule type" value="Genomic_DNA"/>
</dbReference>
<evidence type="ECO:0000313" key="1">
    <source>
        <dbReference type="EMBL" id="KAJ0016778.1"/>
    </source>
</evidence>